<comment type="caution">
    <text evidence="1">The sequence shown here is derived from an EMBL/GenBank/DDBJ whole genome shotgun (WGS) entry which is preliminary data.</text>
</comment>
<proteinExistence type="predicted"/>
<organism evidence="1 2">
    <name type="scientific">Actinomycetospora cinnamomea</name>
    <dbReference type="NCBI Taxonomy" id="663609"/>
    <lineage>
        <taxon>Bacteria</taxon>
        <taxon>Bacillati</taxon>
        <taxon>Actinomycetota</taxon>
        <taxon>Actinomycetes</taxon>
        <taxon>Pseudonocardiales</taxon>
        <taxon>Pseudonocardiaceae</taxon>
        <taxon>Actinomycetospora</taxon>
    </lineage>
</organism>
<protein>
    <submittedName>
        <fullName evidence="1">Uncharacterized protein</fullName>
    </submittedName>
</protein>
<dbReference type="AlphaFoldDB" id="A0A2U1FPV8"/>
<keyword evidence="2" id="KW-1185">Reference proteome</keyword>
<name>A0A2U1FPV8_9PSEU</name>
<reference evidence="1 2" key="1">
    <citation type="submission" date="2018-04" db="EMBL/GenBank/DDBJ databases">
        <title>Genomic Encyclopedia of Type Strains, Phase IV (KMG-IV): sequencing the most valuable type-strain genomes for metagenomic binning, comparative biology and taxonomic classification.</title>
        <authorList>
            <person name="Goeker M."/>
        </authorList>
    </citation>
    <scope>NUCLEOTIDE SEQUENCE [LARGE SCALE GENOMIC DNA]</scope>
    <source>
        <strain evidence="1 2">DSM 45771</strain>
    </source>
</reference>
<dbReference type="EMBL" id="QEKW01000001">
    <property type="protein sequence ID" value="PVZ14142.1"/>
    <property type="molecule type" value="Genomic_DNA"/>
</dbReference>
<sequence length="52" mass="5913">MEPDQNEQLVLAMRNAGRRLAEPRSIRDLEQTLGQIVAEVGPQRRTPTVWGQ</sequence>
<accession>A0A2U1FPV8</accession>
<dbReference type="Proteomes" id="UP000245639">
    <property type="component" value="Unassembled WGS sequence"/>
</dbReference>
<evidence type="ECO:0000313" key="2">
    <source>
        <dbReference type="Proteomes" id="UP000245639"/>
    </source>
</evidence>
<gene>
    <name evidence="1" type="ORF">C8D89_1012</name>
</gene>
<dbReference type="RefSeq" id="WP_165825477.1">
    <property type="nucleotide sequence ID" value="NZ_QEKW01000001.1"/>
</dbReference>
<evidence type="ECO:0000313" key="1">
    <source>
        <dbReference type="EMBL" id="PVZ14142.1"/>
    </source>
</evidence>